<evidence type="ECO:0000313" key="3">
    <source>
        <dbReference type="Proteomes" id="UP000799439"/>
    </source>
</evidence>
<comment type="caution">
    <text evidence="2">The sequence shown here is derived from an EMBL/GenBank/DDBJ whole genome shotgun (WGS) entry which is preliminary data.</text>
</comment>
<feature type="region of interest" description="Disordered" evidence="1">
    <location>
        <begin position="239"/>
        <end position="267"/>
    </location>
</feature>
<evidence type="ECO:0008006" key="4">
    <source>
        <dbReference type="Google" id="ProtNLM"/>
    </source>
</evidence>
<sequence length="267" mass="29026">MRETSRTDTRGTIMRFAPIDQAEGMDLDSQAMPPPPLPTSGRSQANLRPAGFQLSRAPAASGAMPQRNGGPFRPSGPLPSYAPNPAYMMADDPNTDPREIMSRSELLSLIVERGMTKNREKETKTLLNRRIRQSDHNASMVEIQNWLFKRGLSTAGNRAEKLWRLVEYDATRSRSWRPKHMATLTRGRQAVQHLFSGAGDSQRQGSVMLPRPSSVIGADVAAGRLQGVDPAMLGFAHDGEHDGGHGGGIGQEDFGLAGDSQVGADRV</sequence>
<name>A0A9P4J140_9PEZI</name>
<feature type="region of interest" description="Disordered" evidence="1">
    <location>
        <begin position="1"/>
        <end position="83"/>
    </location>
</feature>
<keyword evidence="3" id="KW-1185">Reference proteome</keyword>
<protein>
    <recommendedName>
        <fullName evidence="4">SAP domain-containing protein</fullName>
    </recommendedName>
</protein>
<evidence type="ECO:0000313" key="2">
    <source>
        <dbReference type="EMBL" id="KAF2153256.1"/>
    </source>
</evidence>
<evidence type="ECO:0000256" key="1">
    <source>
        <dbReference type="SAM" id="MobiDB-lite"/>
    </source>
</evidence>
<dbReference type="OrthoDB" id="5321209at2759"/>
<dbReference type="Proteomes" id="UP000799439">
    <property type="component" value="Unassembled WGS sequence"/>
</dbReference>
<accession>A0A9P4J140</accession>
<reference evidence="2" key="1">
    <citation type="journal article" date="2020" name="Stud. Mycol.">
        <title>101 Dothideomycetes genomes: a test case for predicting lifestyles and emergence of pathogens.</title>
        <authorList>
            <person name="Haridas S."/>
            <person name="Albert R."/>
            <person name="Binder M."/>
            <person name="Bloem J."/>
            <person name="Labutti K."/>
            <person name="Salamov A."/>
            <person name="Andreopoulos B."/>
            <person name="Baker S."/>
            <person name="Barry K."/>
            <person name="Bills G."/>
            <person name="Bluhm B."/>
            <person name="Cannon C."/>
            <person name="Castanera R."/>
            <person name="Culley D."/>
            <person name="Daum C."/>
            <person name="Ezra D."/>
            <person name="Gonzalez J."/>
            <person name="Henrissat B."/>
            <person name="Kuo A."/>
            <person name="Liang C."/>
            <person name="Lipzen A."/>
            <person name="Lutzoni F."/>
            <person name="Magnuson J."/>
            <person name="Mondo S."/>
            <person name="Nolan M."/>
            <person name="Ohm R."/>
            <person name="Pangilinan J."/>
            <person name="Park H.-J."/>
            <person name="Ramirez L."/>
            <person name="Alfaro M."/>
            <person name="Sun H."/>
            <person name="Tritt A."/>
            <person name="Yoshinaga Y."/>
            <person name="Zwiers L.-H."/>
            <person name="Turgeon B."/>
            <person name="Goodwin S."/>
            <person name="Spatafora J."/>
            <person name="Crous P."/>
            <person name="Grigoriev I."/>
        </authorList>
    </citation>
    <scope>NUCLEOTIDE SEQUENCE</scope>
    <source>
        <strain evidence="2">CBS 260.36</strain>
    </source>
</reference>
<gene>
    <name evidence="2" type="ORF">K461DRAFT_137930</name>
</gene>
<dbReference type="AlphaFoldDB" id="A0A9P4J140"/>
<dbReference type="EMBL" id="ML996085">
    <property type="protein sequence ID" value="KAF2153256.1"/>
    <property type="molecule type" value="Genomic_DNA"/>
</dbReference>
<organism evidence="2 3">
    <name type="scientific">Myriangium duriaei CBS 260.36</name>
    <dbReference type="NCBI Taxonomy" id="1168546"/>
    <lineage>
        <taxon>Eukaryota</taxon>
        <taxon>Fungi</taxon>
        <taxon>Dikarya</taxon>
        <taxon>Ascomycota</taxon>
        <taxon>Pezizomycotina</taxon>
        <taxon>Dothideomycetes</taxon>
        <taxon>Dothideomycetidae</taxon>
        <taxon>Myriangiales</taxon>
        <taxon>Myriangiaceae</taxon>
        <taxon>Myriangium</taxon>
    </lineage>
</organism>
<proteinExistence type="predicted"/>